<organism evidence="1 2">
    <name type="scientific">Acetobacter pasteurianus</name>
    <name type="common">Acetobacter turbidans</name>
    <dbReference type="NCBI Taxonomy" id="438"/>
    <lineage>
        <taxon>Bacteria</taxon>
        <taxon>Pseudomonadati</taxon>
        <taxon>Pseudomonadota</taxon>
        <taxon>Alphaproteobacteria</taxon>
        <taxon>Acetobacterales</taxon>
        <taxon>Acetobacteraceae</taxon>
        <taxon>Acetobacter</taxon>
    </lineage>
</organism>
<reference evidence="1 2" key="1">
    <citation type="submission" date="2016-05" db="EMBL/GenBank/DDBJ databases">
        <title>Genome sequencing of Acetobacter pasteurianus strain SRCM100623.</title>
        <authorList>
            <person name="Song Y.R."/>
        </authorList>
    </citation>
    <scope>NUCLEOTIDE SEQUENCE [LARGE SCALE GENOMIC DNA]</scope>
    <source>
        <strain evidence="1 2">SRCM100623</strain>
    </source>
</reference>
<proteinExistence type="predicted"/>
<dbReference type="Proteomes" id="UP000093796">
    <property type="component" value="Unassembled WGS sequence"/>
</dbReference>
<protein>
    <submittedName>
        <fullName evidence="1">Uncharacterized protein</fullName>
    </submittedName>
</protein>
<sequence>MDDPDGGREAAQAIRSLIGGIVLNPGEKRGEVHISLRGELMGILDFAHTNGNKGETRFMTAGEAGPRNHLKLRSWIKA</sequence>
<gene>
    <name evidence="1" type="ORF">SRCM100623_00571</name>
</gene>
<accession>A0A1A0DHG0</accession>
<name>A0A1A0DHG0_ACEPA</name>
<evidence type="ECO:0000313" key="1">
    <source>
        <dbReference type="EMBL" id="OAZ74733.1"/>
    </source>
</evidence>
<evidence type="ECO:0000313" key="2">
    <source>
        <dbReference type="Proteomes" id="UP000093796"/>
    </source>
</evidence>
<dbReference type="AlphaFoldDB" id="A0A1A0DHG0"/>
<dbReference type="EMBL" id="LYUD01000053">
    <property type="protein sequence ID" value="OAZ74733.1"/>
    <property type="molecule type" value="Genomic_DNA"/>
</dbReference>
<dbReference type="PATRIC" id="fig|438.15.peg.650"/>
<comment type="caution">
    <text evidence="1">The sequence shown here is derived from an EMBL/GenBank/DDBJ whole genome shotgun (WGS) entry which is preliminary data.</text>
</comment>
<dbReference type="OrthoDB" id="7285149at2"/>
<dbReference type="RefSeq" id="WP_003630577.1">
    <property type="nucleotide sequence ID" value="NZ_LYUD01000053.1"/>
</dbReference>